<dbReference type="RefSeq" id="WP_207337898.1">
    <property type="nucleotide sequence ID" value="NZ_JAFMYU010000024.1"/>
</dbReference>
<evidence type="ECO:0000313" key="1">
    <source>
        <dbReference type="EMBL" id="MBO0933933.1"/>
    </source>
</evidence>
<sequence>MITGTLTNFVDYFRTWADQDADVRFFLFGGVEKGVEVARSHPDFDYPLFWLEEPVITTLDNGASDYSELYQFGITVLGEAPDDDYEKQLQVQQLTLTILYRLQKQLRLDNRNGKILCELSGMKKEPISQLWLDNHRGWRLEIQCTFNLNAFLN</sequence>
<evidence type="ECO:0000313" key="2">
    <source>
        <dbReference type="Proteomes" id="UP000664795"/>
    </source>
</evidence>
<name>A0A939GCM1_9BACT</name>
<accession>A0A939GCM1</accession>
<dbReference type="AlphaFoldDB" id="A0A939GCM1"/>
<dbReference type="EMBL" id="JAFMYU010000024">
    <property type="protein sequence ID" value="MBO0933933.1"/>
    <property type="molecule type" value="Genomic_DNA"/>
</dbReference>
<reference evidence="1 2" key="1">
    <citation type="submission" date="2021-03" db="EMBL/GenBank/DDBJ databases">
        <title>Fibrella sp. HMF5036 genome sequencing and assembly.</title>
        <authorList>
            <person name="Kang H."/>
            <person name="Kim H."/>
            <person name="Bae S."/>
            <person name="Joh K."/>
        </authorList>
    </citation>
    <scope>NUCLEOTIDE SEQUENCE [LARGE SCALE GENOMIC DNA]</scope>
    <source>
        <strain evidence="1 2">HMF5036</strain>
    </source>
</reference>
<dbReference type="Proteomes" id="UP000664795">
    <property type="component" value="Unassembled WGS sequence"/>
</dbReference>
<gene>
    <name evidence="1" type="ORF">J2I48_23185</name>
</gene>
<protein>
    <submittedName>
        <fullName evidence="1">Uncharacterized protein</fullName>
    </submittedName>
</protein>
<comment type="caution">
    <text evidence="1">The sequence shown here is derived from an EMBL/GenBank/DDBJ whole genome shotgun (WGS) entry which is preliminary data.</text>
</comment>
<organism evidence="1 2">
    <name type="scientific">Fibrella aquatilis</name>
    <dbReference type="NCBI Taxonomy" id="2817059"/>
    <lineage>
        <taxon>Bacteria</taxon>
        <taxon>Pseudomonadati</taxon>
        <taxon>Bacteroidota</taxon>
        <taxon>Cytophagia</taxon>
        <taxon>Cytophagales</taxon>
        <taxon>Spirosomataceae</taxon>
        <taxon>Fibrella</taxon>
    </lineage>
</organism>
<keyword evidence="2" id="KW-1185">Reference proteome</keyword>
<proteinExistence type="predicted"/>